<evidence type="ECO:0000313" key="2">
    <source>
        <dbReference type="EMBL" id="QJE95243.1"/>
    </source>
</evidence>
<feature type="region of interest" description="Disordered" evidence="1">
    <location>
        <begin position="1"/>
        <end position="20"/>
    </location>
</feature>
<accession>A0A858RGI6</accession>
<feature type="compositionally biased region" description="Basic and acidic residues" evidence="1">
    <location>
        <begin position="9"/>
        <end position="20"/>
    </location>
</feature>
<name>A0A858RGI6_9BACT</name>
<organism evidence="2 3">
    <name type="scientific">Luteolibacter luteus</name>
    <dbReference type="NCBI Taxonomy" id="2728835"/>
    <lineage>
        <taxon>Bacteria</taxon>
        <taxon>Pseudomonadati</taxon>
        <taxon>Verrucomicrobiota</taxon>
        <taxon>Verrucomicrobiia</taxon>
        <taxon>Verrucomicrobiales</taxon>
        <taxon>Verrucomicrobiaceae</taxon>
        <taxon>Luteolibacter</taxon>
    </lineage>
</organism>
<protein>
    <submittedName>
        <fullName evidence="2">Uncharacterized protein</fullName>
    </submittedName>
</protein>
<proteinExistence type="predicted"/>
<dbReference type="RefSeq" id="WP_169453484.1">
    <property type="nucleotide sequence ID" value="NZ_CP051774.1"/>
</dbReference>
<dbReference type="KEGG" id="luo:HHL09_05455"/>
<reference evidence="2 3" key="1">
    <citation type="submission" date="2020-04" db="EMBL/GenBank/DDBJ databases">
        <title>Luteolibacter sp. G-1-1-1 isolated from soil.</title>
        <authorList>
            <person name="Dahal R.H."/>
        </authorList>
    </citation>
    <scope>NUCLEOTIDE SEQUENCE [LARGE SCALE GENOMIC DNA]</scope>
    <source>
        <strain evidence="2 3">G-1-1-1</strain>
    </source>
</reference>
<dbReference type="Proteomes" id="UP000501812">
    <property type="component" value="Chromosome"/>
</dbReference>
<evidence type="ECO:0000256" key="1">
    <source>
        <dbReference type="SAM" id="MobiDB-lite"/>
    </source>
</evidence>
<gene>
    <name evidence="2" type="ORF">HHL09_05455</name>
</gene>
<evidence type="ECO:0000313" key="3">
    <source>
        <dbReference type="Proteomes" id="UP000501812"/>
    </source>
</evidence>
<dbReference type="AlphaFoldDB" id="A0A858RGI6"/>
<keyword evidence="3" id="KW-1185">Reference proteome</keyword>
<sequence length="108" mass="12297">MTQTAPAPDSHRTSGGEITGEEKEAWLRMSQILRAQEDVHAVLAIEWDPDEMRWWYLIETTFATFPRFVVGYTDPENLAPVIFFQSSADWSAKDAWSGLIPGRPIIPF</sequence>
<dbReference type="EMBL" id="CP051774">
    <property type="protein sequence ID" value="QJE95243.1"/>
    <property type="molecule type" value="Genomic_DNA"/>
</dbReference>